<comment type="caution">
    <text evidence="2">The sequence shown here is derived from an EMBL/GenBank/DDBJ whole genome shotgun (WGS) entry which is preliminary data.</text>
</comment>
<evidence type="ECO:0000313" key="2">
    <source>
        <dbReference type="EMBL" id="MBC5637847.1"/>
    </source>
</evidence>
<dbReference type="InterPro" id="IPR006485">
    <property type="entry name" value="Phage-like_holin"/>
</dbReference>
<reference evidence="2" key="1">
    <citation type="submission" date="2020-08" db="EMBL/GenBank/DDBJ databases">
        <title>Genome public.</title>
        <authorList>
            <person name="Liu C."/>
            <person name="Sun Q."/>
        </authorList>
    </citation>
    <scope>NUCLEOTIDE SEQUENCE</scope>
    <source>
        <strain evidence="2">BX22</strain>
    </source>
</reference>
<proteinExistence type="predicted"/>
<sequence length="92" mass="10381">MKINWKVRFSNPVFYAQLILAILLPIISYLGIKFEDLTTWVIMGDVLAQAISNPYVLALVLVSVWNALIDPTTKGLSDSVQARTYQKPRDDV</sequence>
<protein>
    <submittedName>
        <fullName evidence="2">Phage holin</fullName>
    </submittedName>
</protein>
<name>A0A923L7J5_9BACI</name>
<accession>A0A923L7J5</accession>
<feature type="transmembrane region" description="Helical" evidence="1">
    <location>
        <begin position="12"/>
        <end position="32"/>
    </location>
</feature>
<dbReference type="NCBIfam" id="TIGR01598">
    <property type="entry name" value="holin_phiLC3"/>
    <property type="match status" value="1"/>
</dbReference>
<dbReference type="Proteomes" id="UP000637359">
    <property type="component" value="Unassembled WGS sequence"/>
</dbReference>
<gene>
    <name evidence="2" type="ORF">H8S33_13630</name>
</gene>
<keyword evidence="1" id="KW-1133">Transmembrane helix</keyword>
<dbReference type="RefSeq" id="WP_186870555.1">
    <property type="nucleotide sequence ID" value="NZ_JACOOL010000010.1"/>
</dbReference>
<keyword evidence="1" id="KW-0472">Membrane</keyword>
<evidence type="ECO:0000313" key="3">
    <source>
        <dbReference type="Proteomes" id="UP000637359"/>
    </source>
</evidence>
<feature type="transmembrane region" description="Helical" evidence="1">
    <location>
        <begin position="52"/>
        <end position="69"/>
    </location>
</feature>
<dbReference type="EMBL" id="JACOOL010000010">
    <property type="protein sequence ID" value="MBC5637847.1"/>
    <property type="molecule type" value="Genomic_DNA"/>
</dbReference>
<keyword evidence="3" id="KW-1185">Reference proteome</keyword>
<dbReference type="AlphaFoldDB" id="A0A923L7J5"/>
<evidence type="ECO:0000256" key="1">
    <source>
        <dbReference type="SAM" id="Phobius"/>
    </source>
</evidence>
<keyword evidence="1" id="KW-0812">Transmembrane</keyword>
<organism evidence="2 3">
    <name type="scientific">Ornithinibacillus hominis</name>
    <dbReference type="NCBI Taxonomy" id="2763055"/>
    <lineage>
        <taxon>Bacteria</taxon>
        <taxon>Bacillati</taxon>
        <taxon>Bacillota</taxon>
        <taxon>Bacilli</taxon>
        <taxon>Bacillales</taxon>
        <taxon>Bacillaceae</taxon>
        <taxon>Ornithinibacillus</taxon>
    </lineage>
</organism>
<dbReference type="Pfam" id="PF04531">
    <property type="entry name" value="Phage_holin_1"/>
    <property type="match status" value="1"/>
</dbReference>